<feature type="binding site" evidence="6">
    <location>
        <position position="54"/>
    </location>
    <ligand>
        <name>(6S)-NADPHX</name>
        <dbReference type="ChEBI" id="CHEBI:64076"/>
    </ligand>
</feature>
<comment type="catalytic activity">
    <reaction evidence="6">
        <text>(6S)-NADPHX + ADP = AMP + phosphate + NADPH + H(+)</text>
        <dbReference type="Rhea" id="RHEA:32235"/>
        <dbReference type="ChEBI" id="CHEBI:15378"/>
        <dbReference type="ChEBI" id="CHEBI:43474"/>
        <dbReference type="ChEBI" id="CHEBI:57783"/>
        <dbReference type="ChEBI" id="CHEBI:64076"/>
        <dbReference type="ChEBI" id="CHEBI:456215"/>
        <dbReference type="ChEBI" id="CHEBI:456216"/>
        <dbReference type="EC" id="4.2.1.136"/>
    </reaction>
</comment>
<proteinExistence type="inferred from homology"/>
<dbReference type="AlphaFoldDB" id="A0A1G2KTQ0"/>
<organism evidence="8 9">
    <name type="scientific">Candidatus Sungbacteria bacterium RIFCSPHIGHO2_02_FULL_51_29</name>
    <dbReference type="NCBI Taxonomy" id="1802273"/>
    <lineage>
        <taxon>Bacteria</taxon>
        <taxon>Candidatus Sungiibacteriota</taxon>
    </lineage>
</organism>
<feature type="domain" description="YjeF C-terminal" evidence="7">
    <location>
        <begin position="16"/>
        <end position="280"/>
    </location>
</feature>
<dbReference type="PANTHER" id="PTHR12592:SF0">
    <property type="entry name" value="ATP-DEPENDENT (S)-NAD(P)H-HYDRATE DEHYDRATASE"/>
    <property type="match status" value="1"/>
</dbReference>
<evidence type="ECO:0000313" key="8">
    <source>
        <dbReference type="EMBL" id="OHA02817.1"/>
    </source>
</evidence>
<comment type="caution">
    <text evidence="8">The sequence shown here is derived from an EMBL/GenBank/DDBJ whole genome shotgun (WGS) entry which is preliminary data.</text>
</comment>
<comment type="cofactor">
    <cofactor evidence="6">
        <name>Mg(2+)</name>
        <dbReference type="ChEBI" id="CHEBI:18420"/>
    </cofactor>
</comment>
<evidence type="ECO:0000256" key="6">
    <source>
        <dbReference type="HAMAP-Rule" id="MF_01965"/>
    </source>
</evidence>
<comment type="caution">
    <text evidence="6">Lacks conserved residue(s) required for the propagation of feature annotation.</text>
</comment>
<keyword evidence="3 6" id="KW-0521">NADP</keyword>
<sequence>MCGFFYLARIHACRKKYDVASPFIKNVICWGGMGQQHLMKRVLVVGGSQDLVGAVYLAGISALRSGAGSVVVAAPEKVCWAINALSPDLITIKLPGRYLGVSHRRTIIRQLKTADILFIGNGATVRPGSAKLMRTLMRWPGQKVVDADALKALTANGVANAILTPNEGEWNILQKNNSVKKLLSHNNVIMRKGTHAILMSRGKIIHMRQANRGLLRAGTGDVLAGLCAGFLADGLSLFHAAKSAAEMSARIADVLTKRKGGYYFLASDIADELKRVSHTKAIRT</sequence>
<dbReference type="PROSITE" id="PS51383">
    <property type="entry name" value="YJEF_C_3"/>
    <property type="match status" value="1"/>
</dbReference>
<dbReference type="SUPFAM" id="SSF53613">
    <property type="entry name" value="Ribokinase-like"/>
    <property type="match status" value="1"/>
</dbReference>
<comment type="subunit">
    <text evidence="6">Homotetramer.</text>
</comment>
<dbReference type="GO" id="GO:0110051">
    <property type="term" value="P:metabolite repair"/>
    <property type="evidence" value="ECO:0007669"/>
    <property type="project" value="TreeGrafter"/>
</dbReference>
<evidence type="ECO:0000256" key="2">
    <source>
        <dbReference type="ARBA" id="ARBA00022840"/>
    </source>
</evidence>
<feature type="binding site" evidence="6">
    <location>
        <position position="122"/>
    </location>
    <ligand>
        <name>(6S)-NADPHX</name>
        <dbReference type="ChEBI" id="CHEBI:64076"/>
    </ligand>
</feature>
<dbReference type="GO" id="GO:0005524">
    <property type="term" value="F:ATP binding"/>
    <property type="evidence" value="ECO:0007669"/>
    <property type="project" value="UniProtKB-KW"/>
</dbReference>
<accession>A0A1G2KTQ0</accession>
<gene>
    <name evidence="6" type="primary">nnrD</name>
    <name evidence="8" type="ORF">A3C16_01800</name>
</gene>
<comment type="similarity">
    <text evidence="6">Belongs to the NnrD/CARKD family.</text>
</comment>
<feature type="binding site" evidence="6">
    <location>
        <position position="221"/>
    </location>
    <ligand>
        <name>(6S)-NADPHX</name>
        <dbReference type="ChEBI" id="CHEBI:64076"/>
    </ligand>
</feature>
<evidence type="ECO:0000256" key="4">
    <source>
        <dbReference type="ARBA" id="ARBA00023027"/>
    </source>
</evidence>
<keyword evidence="1 6" id="KW-0547">Nucleotide-binding</keyword>
<dbReference type="EMBL" id="MHQL01000027">
    <property type="protein sequence ID" value="OHA02817.1"/>
    <property type="molecule type" value="Genomic_DNA"/>
</dbReference>
<dbReference type="HAMAP" id="MF_01965">
    <property type="entry name" value="NADHX_dehydratase"/>
    <property type="match status" value="1"/>
</dbReference>
<dbReference type="Proteomes" id="UP000177811">
    <property type="component" value="Unassembled WGS sequence"/>
</dbReference>
<dbReference type="Pfam" id="PF01256">
    <property type="entry name" value="Carb_kinase"/>
    <property type="match status" value="1"/>
</dbReference>
<dbReference type="PANTHER" id="PTHR12592">
    <property type="entry name" value="ATP-DEPENDENT (S)-NAD(P)H-HYDRATE DEHYDRATASE FAMILY MEMBER"/>
    <property type="match status" value="1"/>
</dbReference>
<dbReference type="InterPro" id="IPR000631">
    <property type="entry name" value="CARKD"/>
</dbReference>
<evidence type="ECO:0000256" key="3">
    <source>
        <dbReference type="ARBA" id="ARBA00022857"/>
    </source>
</evidence>
<feature type="binding site" evidence="6">
    <location>
        <position position="220"/>
    </location>
    <ligand>
        <name>AMP</name>
        <dbReference type="ChEBI" id="CHEBI:456215"/>
    </ligand>
</feature>
<evidence type="ECO:0000256" key="5">
    <source>
        <dbReference type="ARBA" id="ARBA00023239"/>
    </source>
</evidence>
<name>A0A1G2KTQ0_9BACT</name>
<dbReference type="Gene3D" id="3.40.1190.20">
    <property type="match status" value="1"/>
</dbReference>
<protein>
    <recommendedName>
        <fullName evidence="6">ADP-dependent (S)-NAD(P)H-hydrate dehydratase</fullName>
        <ecNumber evidence="6">4.2.1.136</ecNumber>
    </recommendedName>
    <alternativeName>
        <fullName evidence="6">ADP-dependent NAD(P)HX dehydratase</fullName>
    </alternativeName>
</protein>
<keyword evidence="4 6" id="KW-0520">NAD</keyword>
<dbReference type="CDD" id="cd01171">
    <property type="entry name" value="YXKO-related"/>
    <property type="match status" value="1"/>
</dbReference>
<evidence type="ECO:0000256" key="1">
    <source>
        <dbReference type="ARBA" id="ARBA00022741"/>
    </source>
</evidence>
<keyword evidence="2 6" id="KW-0067">ATP-binding</keyword>
<dbReference type="GO" id="GO:0046496">
    <property type="term" value="P:nicotinamide nucleotide metabolic process"/>
    <property type="evidence" value="ECO:0007669"/>
    <property type="project" value="UniProtKB-UniRule"/>
</dbReference>
<dbReference type="GO" id="GO:0052855">
    <property type="term" value="F:ADP-dependent NAD(P)H-hydrate dehydratase activity"/>
    <property type="evidence" value="ECO:0007669"/>
    <property type="project" value="UniProtKB-UniRule"/>
</dbReference>
<dbReference type="EC" id="4.2.1.136" evidence="6"/>
<keyword evidence="5 6" id="KW-0456">Lyase</keyword>
<evidence type="ECO:0000313" key="9">
    <source>
        <dbReference type="Proteomes" id="UP000177811"/>
    </source>
</evidence>
<comment type="catalytic activity">
    <reaction evidence="6">
        <text>(6S)-NADHX + ADP = AMP + phosphate + NADH + H(+)</text>
        <dbReference type="Rhea" id="RHEA:32223"/>
        <dbReference type="ChEBI" id="CHEBI:15378"/>
        <dbReference type="ChEBI" id="CHEBI:43474"/>
        <dbReference type="ChEBI" id="CHEBI:57945"/>
        <dbReference type="ChEBI" id="CHEBI:64074"/>
        <dbReference type="ChEBI" id="CHEBI:456215"/>
        <dbReference type="ChEBI" id="CHEBI:456216"/>
        <dbReference type="EC" id="4.2.1.136"/>
    </reaction>
</comment>
<dbReference type="InterPro" id="IPR029056">
    <property type="entry name" value="Ribokinase-like"/>
</dbReference>
<evidence type="ECO:0000259" key="7">
    <source>
        <dbReference type="PROSITE" id="PS51383"/>
    </source>
</evidence>
<reference evidence="8 9" key="1">
    <citation type="journal article" date="2016" name="Nat. Commun.">
        <title>Thousands of microbial genomes shed light on interconnected biogeochemical processes in an aquifer system.</title>
        <authorList>
            <person name="Anantharaman K."/>
            <person name="Brown C.T."/>
            <person name="Hug L.A."/>
            <person name="Sharon I."/>
            <person name="Castelle C.J."/>
            <person name="Probst A.J."/>
            <person name="Thomas B.C."/>
            <person name="Singh A."/>
            <person name="Wilkins M.J."/>
            <person name="Karaoz U."/>
            <person name="Brodie E.L."/>
            <person name="Williams K.H."/>
            <person name="Hubbard S.S."/>
            <person name="Banfield J.F."/>
        </authorList>
    </citation>
    <scope>NUCLEOTIDE SEQUENCE [LARGE SCALE GENOMIC DNA]</scope>
</reference>
<dbReference type="NCBIfam" id="TIGR00196">
    <property type="entry name" value="yjeF_cterm"/>
    <property type="match status" value="1"/>
</dbReference>
<comment type="function">
    <text evidence="6">Catalyzes the dehydration of the S-form of NAD(P)HX at the expense of ADP, which is converted to AMP. Together with NAD(P)HX epimerase, which catalyzes the epimerization of the S- and R-forms, the enzyme allows the repair of both epimers of NAD(P)HX, a damaged form of NAD(P)H that is a result of enzymatic or heat-dependent hydration.</text>
</comment>